<dbReference type="EC" id="2.7.11.1" evidence="1"/>
<feature type="region of interest" description="Disordered" evidence="9">
    <location>
        <begin position="367"/>
        <end position="400"/>
    </location>
</feature>
<dbReference type="AlphaFoldDB" id="A0A4Q9KFY5"/>
<feature type="domain" description="PASTA" evidence="11">
    <location>
        <begin position="498"/>
        <end position="565"/>
    </location>
</feature>
<evidence type="ECO:0000313" key="12">
    <source>
        <dbReference type="EMBL" id="TBT87304.1"/>
    </source>
</evidence>
<accession>A0A4Q9KFY5</accession>
<dbReference type="InterPro" id="IPR005543">
    <property type="entry name" value="PASTA_dom"/>
</dbReference>
<name>A0A4Q9KFY5_9ACTN</name>
<dbReference type="NCBIfam" id="NF033483">
    <property type="entry name" value="PknB_PASTA_kin"/>
    <property type="match status" value="1"/>
</dbReference>
<dbReference type="GO" id="GO:0004674">
    <property type="term" value="F:protein serine/threonine kinase activity"/>
    <property type="evidence" value="ECO:0007669"/>
    <property type="project" value="UniProtKB-KW"/>
</dbReference>
<dbReference type="FunFam" id="1.10.510.10:FF:000021">
    <property type="entry name" value="Serine/threonine protein kinase"/>
    <property type="match status" value="1"/>
</dbReference>
<feature type="domain" description="PASTA" evidence="11">
    <location>
        <begin position="632"/>
        <end position="696"/>
    </location>
</feature>
<dbReference type="PROSITE" id="PS51178">
    <property type="entry name" value="PASTA"/>
    <property type="match status" value="4"/>
</dbReference>
<dbReference type="PANTHER" id="PTHR43289:SF34">
    <property type="entry name" value="SERINE_THREONINE-PROTEIN KINASE YBDM-RELATED"/>
    <property type="match status" value="1"/>
</dbReference>
<evidence type="ECO:0000313" key="13">
    <source>
        <dbReference type="Proteomes" id="UP000292373"/>
    </source>
</evidence>
<dbReference type="CDD" id="cd14014">
    <property type="entry name" value="STKc_PknB_like"/>
    <property type="match status" value="1"/>
</dbReference>
<dbReference type="InterPro" id="IPR011009">
    <property type="entry name" value="Kinase-like_dom_sf"/>
</dbReference>
<dbReference type="GO" id="GO:0045717">
    <property type="term" value="P:negative regulation of fatty acid biosynthetic process"/>
    <property type="evidence" value="ECO:0007669"/>
    <property type="project" value="UniProtKB-ARBA"/>
</dbReference>
<dbReference type="Pfam" id="PF00069">
    <property type="entry name" value="Pkinase"/>
    <property type="match status" value="1"/>
</dbReference>
<keyword evidence="3" id="KW-0808">Transferase</keyword>
<evidence type="ECO:0000256" key="3">
    <source>
        <dbReference type="ARBA" id="ARBA00022679"/>
    </source>
</evidence>
<reference evidence="12 13" key="1">
    <citation type="submission" date="2019-01" db="EMBL/GenBank/DDBJ databases">
        <title>Lactibacter flavus gen. nov., sp. nov., a novel bacterium of the family Propionibacteriaceae isolated from raw milk and dairy products.</title>
        <authorList>
            <person name="Huptas C."/>
            <person name="Wenning M."/>
            <person name="Breitenwieser F."/>
            <person name="Doll E."/>
            <person name="Von Neubeck M."/>
            <person name="Busse H.-J."/>
            <person name="Scherer S."/>
        </authorList>
    </citation>
    <scope>NUCLEOTIDE SEQUENCE [LARGE SCALE GENOMIC DNA]</scope>
    <source>
        <strain evidence="12 13">KCTC 33808</strain>
    </source>
</reference>
<evidence type="ECO:0000259" key="11">
    <source>
        <dbReference type="PROSITE" id="PS51178"/>
    </source>
</evidence>
<dbReference type="GO" id="GO:0005524">
    <property type="term" value="F:ATP binding"/>
    <property type="evidence" value="ECO:0007669"/>
    <property type="project" value="UniProtKB-KW"/>
</dbReference>
<feature type="domain" description="PASTA" evidence="11">
    <location>
        <begin position="435"/>
        <end position="497"/>
    </location>
</feature>
<dbReference type="SUPFAM" id="SSF56112">
    <property type="entry name" value="Protein kinase-like (PK-like)"/>
    <property type="match status" value="1"/>
</dbReference>
<gene>
    <name evidence="12" type="primary">pknB</name>
    <name evidence="12" type="ORF">ET989_03055</name>
</gene>
<dbReference type="SMART" id="SM00220">
    <property type="entry name" value="S_TKc"/>
    <property type="match status" value="1"/>
</dbReference>
<dbReference type="Gene3D" id="1.10.510.10">
    <property type="entry name" value="Transferase(Phosphotransferase) domain 1"/>
    <property type="match status" value="1"/>
</dbReference>
<evidence type="ECO:0000256" key="4">
    <source>
        <dbReference type="ARBA" id="ARBA00022741"/>
    </source>
</evidence>
<dbReference type="CDD" id="cd06577">
    <property type="entry name" value="PASTA_pknB"/>
    <property type="match status" value="4"/>
</dbReference>
<dbReference type="FunFam" id="3.30.200.20:FF:000035">
    <property type="entry name" value="Serine/threonine protein kinase Stk1"/>
    <property type="match status" value="1"/>
</dbReference>
<keyword evidence="4" id="KW-0547">Nucleotide-binding</keyword>
<dbReference type="PANTHER" id="PTHR43289">
    <property type="entry name" value="MITOGEN-ACTIVATED PROTEIN KINASE KINASE KINASE 20-RELATED"/>
    <property type="match status" value="1"/>
</dbReference>
<evidence type="ECO:0000259" key="10">
    <source>
        <dbReference type="PROSITE" id="PS50011"/>
    </source>
</evidence>
<keyword evidence="6" id="KW-0067">ATP-binding</keyword>
<dbReference type="PROSITE" id="PS00108">
    <property type="entry name" value="PROTEIN_KINASE_ST"/>
    <property type="match status" value="1"/>
</dbReference>
<protein>
    <recommendedName>
        <fullName evidence="1">non-specific serine/threonine protein kinase</fullName>
        <ecNumber evidence="1">2.7.11.1</ecNumber>
    </recommendedName>
</protein>
<evidence type="ECO:0000256" key="8">
    <source>
        <dbReference type="ARBA" id="ARBA00048679"/>
    </source>
</evidence>
<organism evidence="12 13">
    <name type="scientific">Propioniciclava sinopodophylli</name>
    <dbReference type="NCBI Taxonomy" id="1837344"/>
    <lineage>
        <taxon>Bacteria</taxon>
        <taxon>Bacillati</taxon>
        <taxon>Actinomycetota</taxon>
        <taxon>Actinomycetes</taxon>
        <taxon>Propionibacteriales</taxon>
        <taxon>Propionibacteriaceae</taxon>
        <taxon>Propioniciclava</taxon>
    </lineage>
</organism>
<comment type="catalytic activity">
    <reaction evidence="8">
        <text>L-seryl-[protein] + ATP = O-phospho-L-seryl-[protein] + ADP + H(+)</text>
        <dbReference type="Rhea" id="RHEA:17989"/>
        <dbReference type="Rhea" id="RHEA-COMP:9863"/>
        <dbReference type="Rhea" id="RHEA-COMP:11604"/>
        <dbReference type="ChEBI" id="CHEBI:15378"/>
        <dbReference type="ChEBI" id="CHEBI:29999"/>
        <dbReference type="ChEBI" id="CHEBI:30616"/>
        <dbReference type="ChEBI" id="CHEBI:83421"/>
        <dbReference type="ChEBI" id="CHEBI:456216"/>
        <dbReference type="EC" id="2.7.11.1"/>
    </reaction>
</comment>
<dbReference type="PROSITE" id="PS50011">
    <property type="entry name" value="PROTEIN_KINASE_DOM"/>
    <property type="match status" value="1"/>
</dbReference>
<keyword evidence="5 12" id="KW-0418">Kinase</keyword>
<dbReference type="OrthoDB" id="9762169at2"/>
<dbReference type="InterPro" id="IPR008271">
    <property type="entry name" value="Ser/Thr_kinase_AS"/>
</dbReference>
<dbReference type="EMBL" id="SDMQ01000002">
    <property type="protein sequence ID" value="TBT87304.1"/>
    <property type="molecule type" value="Genomic_DNA"/>
</dbReference>
<comment type="catalytic activity">
    <reaction evidence="7">
        <text>L-threonyl-[protein] + ATP = O-phospho-L-threonyl-[protein] + ADP + H(+)</text>
        <dbReference type="Rhea" id="RHEA:46608"/>
        <dbReference type="Rhea" id="RHEA-COMP:11060"/>
        <dbReference type="Rhea" id="RHEA-COMP:11605"/>
        <dbReference type="ChEBI" id="CHEBI:15378"/>
        <dbReference type="ChEBI" id="CHEBI:30013"/>
        <dbReference type="ChEBI" id="CHEBI:30616"/>
        <dbReference type="ChEBI" id="CHEBI:61977"/>
        <dbReference type="ChEBI" id="CHEBI:456216"/>
        <dbReference type="EC" id="2.7.11.1"/>
    </reaction>
</comment>
<dbReference type="SMART" id="SM00740">
    <property type="entry name" value="PASTA"/>
    <property type="match status" value="4"/>
</dbReference>
<evidence type="ECO:0000256" key="2">
    <source>
        <dbReference type="ARBA" id="ARBA00022527"/>
    </source>
</evidence>
<dbReference type="Pfam" id="PF03793">
    <property type="entry name" value="PASTA"/>
    <property type="match status" value="4"/>
</dbReference>
<evidence type="ECO:0000256" key="6">
    <source>
        <dbReference type="ARBA" id="ARBA00022840"/>
    </source>
</evidence>
<dbReference type="InterPro" id="IPR000719">
    <property type="entry name" value="Prot_kinase_dom"/>
</dbReference>
<comment type="caution">
    <text evidence="12">The sequence shown here is derived from an EMBL/GenBank/DDBJ whole genome shotgun (WGS) entry which is preliminary data.</text>
</comment>
<evidence type="ECO:0000256" key="7">
    <source>
        <dbReference type="ARBA" id="ARBA00047899"/>
    </source>
</evidence>
<evidence type="ECO:0000256" key="9">
    <source>
        <dbReference type="SAM" id="MobiDB-lite"/>
    </source>
</evidence>
<keyword evidence="13" id="KW-1185">Reference proteome</keyword>
<proteinExistence type="predicted"/>
<dbReference type="Gene3D" id="3.30.200.20">
    <property type="entry name" value="Phosphorylase Kinase, domain 1"/>
    <property type="match status" value="1"/>
</dbReference>
<feature type="domain" description="Protein kinase" evidence="10">
    <location>
        <begin position="30"/>
        <end position="297"/>
    </location>
</feature>
<evidence type="ECO:0000256" key="1">
    <source>
        <dbReference type="ARBA" id="ARBA00012513"/>
    </source>
</evidence>
<dbReference type="Gene3D" id="3.30.10.20">
    <property type="match status" value="4"/>
</dbReference>
<feature type="domain" description="PASTA" evidence="11">
    <location>
        <begin position="566"/>
        <end position="631"/>
    </location>
</feature>
<keyword evidence="2" id="KW-0723">Serine/threonine-protein kinase</keyword>
<evidence type="ECO:0000256" key="5">
    <source>
        <dbReference type="ARBA" id="ARBA00022777"/>
    </source>
</evidence>
<dbReference type="Proteomes" id="UP000292373">
    <property type="component" value="Unassembled WGS sequence"/>
</dbReference>
<sequence>MPPFPDPCRRFVLTTDRNSGLVGHVLDDRYEVVKKLARGGMATVYVANDLRLSRTVAIKVMNDGLGDSDDFAARFDTEARAAAHLSHANVVSVFDQGTDAGRPYIVMEYVQGFTLRQLITREAPMDPQRAIELLEPVASALAAAHGAGLIHRDIKPENVLISDRGQVKVADFGLARAVTAQSNAATTGLVIGTVSYIAPELVTRGRADARSDVYSLGIVLYEMLTGRKPHQGETPIQVAYSHVHNQISAPSMEVSTTWRDGRGGIPPYVDALVTTAANRDRANRPMDAGVLLGHLRAAKDALARGVVDDPALVARMRRTEPEPTDGATTPVPTMPPRMGAERRFTPVTPVSPTFDVSVDGAPFYSDGPLPYSPHSPHTRALPDLTGPQSPVPPPRVARPTASAPRWKRLVSLLAVLAVLGCAGWGGWYLFEGRWTTAPALATLTQDEAVALAVGSDVQVVFQQEFSEDVEAGKVIRTEPAEGDRVLRDGTITAWMSRGPERFDVPSVVEEPRADAEQLITGMSLSVGEVVEQYHDTVASGIVISQGTEPGTPVKRNTPIDIVVSKGPAPVAVTDFAGKPVAELQAWAKENAIKVTLGEANHDTVPKGAVISQDPREGRLLRGGALSATVSKGPVMVTIPTGLRGMGADQAAAKVRAAGLEPVFKRLVNGGFGMVLSVEPAEGASVPKGSRVTLNLV</sequence>